<sequence length="341" mass="39211">MFQGFYDETSIKHQLTNTYTPQQNGVSERKNRSLMDMARCLLFERNLPKTFWAKEVNTAVYLQNRLPINTLFRFKPSLAHLKVFGCIYYAHVPTVKRDKLAKKAQPGMLVGYSSVKKGYKILDPSSNRVFVSRDVVFNEKGTRPLAKIYERTDVAAVESSYFEEAEAQQGWKQAMLDELIARPANRKVNGVKWVFRAKHNADENLNKLKARLIVKGFMVTVLIITATYDASLNPPKKRDDYSSPPDHLNYYSSLHSTSITAPVPSPSPTTWLELIDVSAILSTILALVVLYRISHYIPYRFVTKKRELRPCTTGFLLRLCCYSCSSYPKFRNHIEAFRLFQ</sequence>
<dbReference type="InterPro" id="IPR057670">
    <property type="entry name" value="SH3_retrovirus"/>
</dbReference>
<dbReference type="EMBL" id="SMMG02000003">
    <property type="protein sequence ID" value="KAA3481748.1"/>
    <property type="molecule type" value="Genomic_DNA"/>
</dbReference>
<evidence type="ECO:0000313" key="3">
    <source>
        <dbReference type="EMBL" id="KAA3481748.1"/>
    </source>
</evidence>
<name>A0A5B6WKG6_9ROSI</name>
<dbReference type="PANTHER" id="PTHR42648:SF18">
    <property type="entry name" value="RETROTRANSPOSON, UNCLASSIFIED-LIKE PROTEIN"/>
    <property type="match status" value="1"/>
</dbReference>
<dbReference type="InterPro" id="IPR036397">
    <property type="entry name" value="RNaseH_sf"/>
</dbReference>
<dbReference type="AlphaFoldDB" id="A0A5B6WKG6"/>
<dbReference type="Gene3D" id="3.30.420.10">
    <property type="entry name" value="Ribonuclease H-like superfamily/Ribonuclease H"/>
    <property type="match status" value="1"/>
</dbReference>
<dbReference type="GO" id="GO:0015074">
    <property type="term" value="P:DNA integration"/>
    <property type="evidence" value="ECO:0007669"/>
    <property type="project" value="InterPro"/>
</dbReference>
<keyword evidence="4" id="KW-1185">Reference proteome</keyword>
<feature type="transmembrane region" description="Helical" evidence="1">
    <location>
        <begin position="271"/>
        <end position="291"/>
    </location>
</feature>
<proteinExistence type="predicted"/>
<evidence type="ECO:0000259" key="2">
    <source>
        <dbReference type="PROSITE" id="PS50994"/>
    </source>
</evidence>
<organism evidence="3 4">
    <name type="scientific">Gossypium australe</name>
    <dbReference type="NCBI Taxonomy" id="47621"/>
    <lineage>
        <taxon>Eukaryota</taxon>
        <taxon>Viridiplantae</taxon>
        <taxon>Streptophyta</taxon>
        <taxon>Embryophyta</taxon>
        <taxon>Tracheophyta</taxon>
        <taxon>Spermatophyta</taxon>
        <taxon>Magnoliopsida</taxon>
        <taxon>eudicotyledons</taxon>
        <taxon>Gunneridae</taxon>
        <taxon>Pentapetalae</taxon>
        <taxon>rosids</taxon>
        <taxon>malvids</taxon>
        <taxon>Malvales</taxon>
        <taxon>Malvaceae</taxon>
        <taxon>Malvoideae</taxon>
        <taxon>Gossypium</taxon>
    </lineage>
</organism>
<evidence type="ECO:0000313" key="4">
    <source>
        <dbReference type="Proteomes" id="UP000325315"/>
    </source>
</evidence>
<dbReference type="InterPro" id="IPR001584">
    <property type="entry name" value="Integrase_cat-core"/>
</dbReference>
<gene>
    <name evidence="3" type="ORF">EPI10_022089</name>
</gene>
<protein>
    <submittedName>
        <fullName evidence="3">Zinc finger, CCHC-type</fullName>
    </submittedName>
</protein>
<comment type="caution">
    <text evidence="3">The sequence shown here is derived from an EMBL/GenBank/DDBJ whole genome shotgun (WGS) entry which is preliminary data.</text>
</comment>
<feature type="transmembrane region" description="Helical" evidence="1">
    <location>
        <begin position="212"/>
        <end position="228"/>
    </location>
</feature>
<dbReference type="PROSITE" id="PS50994">
    <property type="entry name" value="INTEGRASE"/>
    <property type="match status" value="1"/>
</dbReference>
<dbReference type="InterPro" id="IPR012337">
    <property type="entry name" value="RNaseH-like_sf"/>
</dbReference>
<keyword evidence="1" id="KW-0472">Membrane</keyword>
<keyword evidence="1" id="KW-1133">Transmembrane helix</keyword>
<keyword evidence="1" id="KW-0812">Transmembrane</keyword>
<dbReference type="GO" id="GO:0003676">
    <property type="term" value="F:nucleic acid binding"/>
    <property type="evidence" value="ECO:0007669"/>
    <property type="project" value="InterPro"/>
</dbReference>
<dbReference type="PANTHER" id="PTHR42648">
    <property type="entry name" value="TRANSPOSASE, PUTATIVE-RELATED"/>
    <property type="match status" value="1"/>
</dbReference>
<dbReference type="OrthoDB" id="413361at2759"/>
<feature type="domain" description="Integrase catalytic" evidence="2">
    <location>
        <begin position="1"/>
        <end position="84"/>
    </location>
</feature>
<dbReference type="SUPFAM" id="SSF53098">
    <property type="entry name" value="Ribonuclease H-like"/>
    <property type="match status" value="1"/>
</dbReference>
<dbReference type="Proteomes" id="UP000325315">
    <property type="component" value="Unassembled WGS sequence"/>
</dbReference>
<reference evidence="4" key="1">
    <citation type="journal article" date="2019" name="Plant Biotechnol. J.">
        <title>Genome sequencing of the Australian wild diploid species Gossypium australe highlights disease resistance and delayed gland morphogenesis.</title>
        <authorList>
            <person name="Cai Y."/>
            <person name="Cai X."/>
            <person name="Wang Q."/>
            <person name="Wang P."/>
            <person name="Zhang Y."/>
            <person name="Cai C."/>
            <person name="Xu Y."/>
            <person name="Wang K."/>
            <person name="Zhou Z."/>
            <person name="Wang C."/>
            <person name="Geng S."/>
            <person name="Li B."/>
            <person name="Dong Q."/>
            <person name="Hou Y."/>
            <person name="Wang H."/>
            <person name="Ai P."/>
            <person name="Liu Z."/>
            <person name="Yi F."/>
            <person name="Sun M."/>
            <person name="An G."/>
            <person name="Cheng J."/>
            <person name="Zhang Y."/>
            <person name="Shi Q."/>
            <person name="Xie Y."/>
            <person name="Shi X."/>
            <person name="Chang Y."/>
            <person name="Huang F."/>
            <person name="Chen Y."/>
            <person name="Hong S."/>
            <person name="Mi L."/>
            <person name="Sun Q."/>
            <person name="Zhang L."/>
            <person name="Zhou B."/>
            <person name="Peng R."/>
            <person name="Zhang X."/>
            <person name="Liu F."/>
        </authorList>
    </citation>
    <scope>NUCLEOTIDE SEQUENCE [LARGE SCALE GENOMIC DNA]</scope>
    <source>
        <strain evidence="4">cv. PA1801</strain>
    </source>
</reference>
<dbReference type="InterPro" id="IPR039537">
    <property type="entry name" value="Retrotran_Ty1/copia-like"/>
</dbReference>
<evidence type="ECO:0000256" key="1">
    <source>
        <dbReference type="SAM" id="Phobius"/>
    </source>
</evidence>
<accession>A0A5B6WKG6</accession>
<dbReference type="Pfam" id="PF25597">
    <property type="entry name" value="SH3_retrovirus"/>
    <property type="match status" value="1"/>
</dbReference>